<dbReference type="EMBL" id="MJEQ01000258">
    <property type="protein sequence ID" value="OIT37876.1"/>
    <property type="molecule type" value="Genomic_DNA"/>
</dbReference>
<accession>A0A314L8D0</accession>
<name>A0A314L8D0_NICAT</name>
<reference evidence="1" key="1">
    <citation type="submission" date="2016-11" db="EMBL/GenBank/DDBJ databases">
        <title>The genome of Nicotiana attenuata.</title>
        <authorList>
            <person name="Xu S."/>
            <person name="Brockmoeller T."/>
            <person name="Gaquerel E."/>
            <person name="Navarro A."/>
            <person name="Kuhl H."/>
            <person name="Gase K."/>
            <person name="Ling Z."/>
            <person name="Zhou W."/>
            <person name="Kreitzer C."/>
            <person name="Stanke M."/>
            <person name="Tang H."/>
            <person name="Lyons E."/>
            <person name="Pandey P."/>
            <person name="Pandey S.P."/>
            <person name="Timmermann B."/>
            <person name="Baldwin I.T."/>
        </authorList>
    </citation>
    <scope>NUCLEOTIDE SEQUENCE [LARGE SCALE GENOMIC DNA]</scope>
    <source>
        <strain evidence="1">UT</strain>
    </source>
</reference>
<organism evidence="1 2">
    <name type="scientific">Nicotiana attenuata</name>
    <name type="common">Coyote tobacco</name>
    <dbReference type="NCBI Taxonomy" id="49451"/>
    <lineage>
        <taxon>Eukaryota</taxon>
        <taxon>Viridiplantae</taxon>
        <taxon>Streptophyta</taxon>
        <taxon>Embryophyta</taxon>
        <taxon>Tracheophyta</taxon>
        <taxon>Spermatophyta</taxon>
        <taxon>Magnoliopsida</taxon>
        <taxon>eudicotyledons</taxon>
        <taxon>Gunneridae</taxon>
        <taxon>Pentapetalae</taxon>
        <taxon>asterids</taxon>
        <taxon>lamiids</taxon>
        <taxon>Solanales</taxon>
        <taxon>Solanaceae</taxon>
        <taxon>Nicotianoideae</taxon>
        <taxon>Nicotianeae</taxon>
        <taxon>Nicotiana</taxon>
    </lineage>
</organism>
<proteinExistence type="predicted"/>
<evidence type="ECO:0000313" key="1">
    <source>
        <dbReference type="EMBL" id="OIT37876.1"/>
    </source>
</evidence>
<evidence type="ECO:0000313" key="2">
    <source>
        <dbReference type="Proteomes" id="UP000187609"/>
    </source>
</evidence>
<gene>
    <name evidence="1" type="ORF">A4A49_09980</name>
</gene>
<keyword evidence="2" id="KW-1185">Reference proteome</keyword>
<comment type="caution">
    <text evidence="1">The sequence shown here is derived from an EMBL/GenBank/DDBJ whole genome shotgun (WGS) entry which is preliminary data.</text>
</comment>
<protein>
    <submittedName>
        <fullName evidence="1">Uncharacterized protein</fullName>
    </submittedName>
</protein>
<dbReference type="Gramene" id="OIT37876">
    <property type="protein sequence ID" value="OIT37876"/>
    <property type="gene ID" value="A4A49_09980"/>
</dbReference>
<sequence>MEKDNSNPMLSRKGCEELDEKEAALVIKGNPMTTVDSPSPISNRNQPPTIHGTIDLLLGASPQAPVFVPSSKAITSAQDRALLDALVTPNLSKNTLSVGAKTNAQGLQFNGNKFKKTAQFQASKIKPIGLVVKRHEPGGIVDQEIANAIENEKLGEDIDMDDDEAIAAGMERVSRDGETSLPCMVERKRRHIEGRKAGIALLPEELSL</sequence>
<dbReference type="Proteomes" id="UP000187609">
    <property type="component" value="Unassembled WGS sequence"/>
</dbReference>
<dbReference type="AlphaFoldDB" id="A0A314L8D0"/>